<reference evidence="1" key="1">
    <citation type="submission" date="2014-09" db="EMBL/GenBank/DDBJ databases">
        <authorList>
            <person name="Magalhaes I.L.F."/>
            <person name="Oliveira U."/>
            <person name="Santos F.R."/>
            <person name="Vidigal T.H.D.A."/>
            <person name="Brescovit A.D."/>
            <person name="Santos A.J."/>
        </authorList>
    </citation>
    <scope>NUCLEOTIDE SEQUENCE</scope>
    <source>
        <tissue evidence="1">Shoot tissue taken approximately 20 cm above the soil surface</tissue>
    </source>
</reference>
<protein>
    <submittedName>
        <fullName evidence="1">Uncharacterized protein</fullName>
    </submittedName>
</protein>
<evidence type="ECO:0000313" key="1">
    <source>
        <dbReference type="EMBL" id="JAD67932.1"/>
    </source>
</evidence>
<organism evidence="1">
    <name type="scientific">Arundo donax</name>
    <name type="common">Giant reed</name>
    <name type="synonym">Donax arundinaceus</name>
    <dbReference type="NCBI Taxonomy" id="35708"/>
    <lineage>
        <taxon>Eukaryota</taxon>
        <taxon>Viridiplantae</taxon>
        <taxon>Streptophyta</taxon>
        <taxon>Embryophyta</taxon>
        <taxon>Tracheophyta</taxon>
        <taxon>Spermatophyta</taxon>
        <taxon>Magnoliopsida</taxon>
        <taxon>Liliopsida</taxon>
        <taxon>Poales</taxon>
        <taxon>Poaceae</taxon>
        <taxon>PACMAD clade</taxon>
        <taxon>Arundinoideae</taxon>
        <taxon>Arundineae</taxon>
        <taxon>Arundo</taxon>
    </lineage>
</organism>
<dbReference type="EMBL" id="GBRH01229963">
    <property type="protein sequence ID" value="JAD67932.1"/>
    <property type="molecule type" value="Transcribed_RNA"/>
</dbReference>
<proteinExistence type="predicted"/>
<accession>A0A0A9C8U3</accession>
<sequence length="23" mass="2478">MSLRPQGAGPPSIYVLDYSLILS</sequence>
<name>A0A0A9C8U3_ARUDO</name>
<reference evidence="1" key="2">
    <citation type="journal article" date="2015" name="Data Brief">
        <title>Shoot transcriptome of the giant reed, Arundo donax.</title>
        <authorList>
            <person name="Barrero R.A."/>
            <person name="Guerrero F.D."/>
            <person name="Moolhuijzen P."/>
            <person name="Goolsby J.A."/>
            <person name="Tidwell J."/>
            <person name="Bellgard S.E."/>
            <person name="Bellgard M.I."/>
        </authorList>
    </citation>
    <scope>NUCLEOTIDE SEQUENCE</scope>
    <source>
        <tissue evidence="1">Shoot tissue taken approximately 20 cm above the soil surface</tissue>
    </source>
</reference>
<dbReference type="AlphaFoldDB" id="A0A0A9C8U3"/>